<accession>X1UAA8</accession>
<protein>
    <submittedName>
        <fullName evidence="1">Uncharacterized protein</fullName>
    </submittedName>
</protein>
<dbReference type="EMBL" id="BARW01029909">
    <property type="protein sequence ID" value="GAJ14429.1"/>
    <property type="molecule type" value="Genomic_DNA"/>
</dbReference>
<sequence>FESGIVIEVATKKGGRRGLVSVHLSEGCQGGIDIQHSLAEWEVLAIVAMGFGVEVRGTMSSVLPIGVAGFLV</sequence>
<dbReference type="AlphaFoldDB" id="X1UAA8"/>
<feature type="non-terminal residue" evidence="1">
    <location>
        <position position="1"/>
    </location>
</feature>
<evidence type="ECO:0000313" key="1">
    <source>
        <dbReference type="EMBL" id="GAJ14429.1"/>
    </source>
</evidence>
<name>X1UAA8_9ZZZZ</name>
<proteinExistence type="predicted"/>
<gene>
    <name evidence="1" type="ORF">S12H4_47948</name>
</gene>
<organism evidence="1">
    <name type="scientific">marine sediment metagenome</name>
    <dbReference type="NCBI Taxonomy" id="412755"/>
    <lineage>
        <taxon>unclassified sequences</taxon>
        <taxon>metagenomes</taxon>
        <taxon>ecological metagenomes</taxon>
    </lineage>
</organism>
<reference evidence="1" key="1">
    <citation type="journal article" date="2014" name="Front. Microbiol.">
        <title>High frequency of phylogenetically diverse reductive dehalogenase-homologous genes in deep subseafloor sedimentary metagenomes.</title>
        <authorList>
            <person name="Kawai M."/>
            <person name="Futagami T."/>
            <person name="Toyoda A."/>
            <person name="Takaki Y."/>
            <person name="Nishi S."/>
            <person name="Hori S."/>
            <person name="Arai W."/>
            <person name="Tsubouchi T."/>
            <person name="Morono Y."/>
            <person name="Uchiyama I."/>
            <person name="Ito T."/>
            <person name="Fujiyama A."/>
            <person name="Inagaki F."/>
            <person name="Takami H."/>
        </authorList>
    </citation>
    <scope>NUCLEOTIDE SEQUENCE</scope>
    <source>
        <strain evidence="1">Expedition CK06-06</strain>
    </source>
</reference>
<comment type="caution">
    <text evidence="1">The sequence shown here is derived from an EMBL/GenBank/DDBJ whole genome shotgun (WGS) entry which is preliminary data.</text>
</comment>